<comment type="caution">
    <text evidence="2">The sequence shown here is derived from an EMBL/GenBank/DDBJ whole genome shotgun (WGS) entry which is preliminary data.</text>
</comment>
<sequence length="261" mass="29208">MYKKLLLATATALSLLLPAISQAGQGCEQKPPTVGMVTKGIAMAVKTVEQLNASGADVVIIGRAGQDLSKYKQHYSHLGFAYKENGSWTIVHKLNECDTAISNIYEQGMGQFFLDDPFRFETAIAIPTPEVQQRLRAVLTDPQKLLTEHTPNYNMLSYVWSTKYQQSNQWVLETLAMAQEPVIHNREQAQAWLKFKGYEPTVLTLGPMTRLGGRMFKANIAFDDHPNEKRFSDRIETIGADSVFAFLEQSGLQLSHIVITL</sequence>
<dbReference type="Proteomes" id="UP001629214">
    <property type="component" value="Unassembled WGS sequence"/>
</dbReference>
<dbReference type="PROSITE" id="PS51257">
    <property type="entry name" value="PROKAR_LIPOPROTEIN"/>
    <property type="match status" value="1"/>
</dbReference>
<protein>
    <submittedName>
        <fullName evidence="2">DUF2145 domain-containing protein</fullName>
    </submittedName>
</protein>
<keyword evidence="1" id="KW-0732">Signal</keyword>
<evidence type="ECO:0000256" key="1">
    <source>
        <dbReference type="SAM" id="SignalP"/>
    </source>
</evidence>
<organism evidence="2 3">
    <name type="scientific">Herbaspirillum rhizosphaerae</name>
    <dbReference type="NCBI Taxonomy" id="346179"/>
    <lineage>
        <taxon>Bacteria</taxon>
        <taxon>Pseudomonadati</taxon>
        <taxon>Pseudomonadota</taxon>
        <taxon>Betaproteobacteria</taxon>
        <taxon>Burkholderiales</taxon>
        <taxon>Oxalobacteraceae</taxon>
        <taxon>Herbaspirillum</taxon>
    </lineage>
</organism>
<gene>
    <name evidence="2" type="ORF">PQR63_08090</name>
</gene>
<dbReference type="EMBL" id="JAQQFR010000004">
    <property type="protein sequence ID" value="MFL9878336.1"/>
    <property type="molecule type" value="Genomic_DNA"/>
</dbReference>
<evidence type="ECO:0000313" key="3">
    <source>
        <dbReference type="Proteomes" id="UP001629214"/>
    </source>
</evidence>
<dbReference type="Pfam" id="PF09916">
    <property type="entry name" value="DUF2145"/>
    <property type="match status" value="1"/>
</dbReference>
<name>A0ABW8Z5L6_9BURK</name>
<dbReference type="RefSeq" id="WP_408167200.1">
    <property type="nucleotide sequence ID" value="NZ_JAQQFR010000004.1"/>
</dbReference>
<accession>A0ABW8Z5L6</accession>
<proteinExistence type="predicted"/>
<dbReference type="PIRSF" id="PIRSF028477">
    <property type="entry name" value="UCP028477"/>
    <property type="match status" value="1"/>
</dbReference>
<keyword evidence="3" id="KW-1185">Reference proteome</keyword>
<reference evidence="2 3" key="1">
    <citation type="journal article" date="2024" name="Chem. Sci.">
        <title>Discovery of megapolipeptins by genome mining of a Burkholderiales bacteria collection.</title>
        <authorList>
            <person name="Paulo B.S."/>
            <person name="Recchia M.J.J."/>
            <person name="Lee S."/>
            <person name="Fergusson C.H."/>
            <person name="Romanowski S.B."/>
            <person name="Hernandez A."/>
            <person name="Krull N."/>
            <person name="Liu D.Y."/>
            <person name="Cavanagh H."/>
            <person name="Bos A."/>
            <person name="Gray C.A."/>
            <person name="Murphy B.T."/>
            <person name="Linington R.G."/>
            <person name="Eustaquio A.S."/>
        </authorList>
    </citation>
    <scope>NUCLEOTIDE SEQUENCE [LARGE SCALE GENOMIC DNA]</scope>
    <source>
        <strain evidence="2 3">RL21-008-BIB-B</strain>
    </source>
</reference>
<dbReference type="InterPro" id="IPR014547">
    <property type="entry name" value="UCP028477"/>
</dbReference>
<feature type="signal peptide" evidence="1">
    <location>
        <begin position="1"/>
        <end position="23"/>
    </location>
</feature>
<evidence type="ECO:0000313" key="2">
    <source>
        <dbReference type="EMBL" id="MFL9878336.1"/>
    </source>
</evidence>
<feature type="chain" id="PRO_5045734847" evidence="1">
    <location>
        <begin position="24"/>
        <end position="261"/>
    </location>
</feature>